<dbReference type="Ensembl" id="ENSPMGT00000026295.1">
    <property type="protein sequence ID" value="ENSPMGP00000024675.1"/>
    <property type="gene ID" value="ENSPMGG00000019971.1"/>
</dbReference>
<dbReference type="STRING" id="409849.ENSPMGP00000024675"/>
<protein>
    <submittedName>
        <fullName evidence="3">Uncharacterized protein</fullName>
    </submittedName>
</protein>
<dbReference type="Proteomes" id="UP000261520">
    <property type="component" value="Unplaced"/>
</dbReference>
<evidence type="ECO:0000313" key="4">
    <source>
        <dbReference type="Proteomes" id="UP000261520"/>
    </source>
</evidence>
<keyword evidence="1" id="KW-0489">Methyltransferase</keyword>
<evidence type="ECO:0000256" key="2">
    <source>
        <dbReference type="ARBA" id="ARBA00022691"/>
    </source>
</evidence>
<dbReference type="InterPro" id="IPR029063">
    <property type="entry name" value="SAM-dependent_MTases_sf"/>
</dbReference>
<reference evidence="3" key="2">
    <citation type="submission" date="2025-09" db="UniProtKB">
        <authorList>
            <consortium name="Ensembl"/>
        </authorList>
    </citation>
    <scope>IDENTIFICATION</scope>
</reference>
<dbReference type="GO" id="GO:0008168">
    <property type="term" value="F:methyltransferase activity"/>
    <property type="evidence" value="ECO:0007669"/>
    <property type="project" value="UniProtKB-KW"/>
</dbReference>
<keyword evidence="2" id="KW-0949">S-adenosyl-L-methionine</keyword>
<name>A0A3B4B6V5_9GOBI</name>
<dbReference type="GO" id="GO:0032991">
    <property type="term" value="C:protein-containing complex"/>
    <property type="evidence" value="ECO:0007669"/>
    <property type="project" value="TreeGrafter"/>
</dbReference>
<dbReference type="GO" id="GO:0032259">
    <property type="term" value="P:methylation"/>
    <property type="evidence" value="ECO:0007669"/>
    <property type="project" value="UniProtKB-KW"/>
</dbReference>
<evidence type="ECO:0000313" key="3">
    <source>
        <dbReference type="Ensembl" id="ENSPMGP00000024675.1"/>
    </source>
</evidence>
<dbReference type="Gene3D" id="3.40.50.150">
    <property type="entry name" value="Vaccinia Virus protein VP39"/>
    <property type="match status" value="1"/>
</dbReference>
<evidence type="ECO:0000256" key="1">
    <source>
        <dbReference type="ARBA" id="ARBA00022603"/>
    </source>
</evidence>
<accession>A0A3B4B6V5</accession>
<reference evidence="3" key="1">
    <citation type="submission" date="2025-08" db="UniProtKB">
        <authorList>
            <consortium name="Ensembl"/>
        </authorList>
    </citation>
    <scope>IDENTIFICATION</scope>
</reference>
<dbReference type="PANTHER" id="PTHR14614">
    <property type="entry name" value="HEPATOCELLULAR CARCINOMA-ASSOCIATED ANTIGEN"/>
    <property type="match status" value="1"/>
</dbReference>
<organism evidence="3 4">
    <name type="scientific">Periophthalmus magnuspinnatus</name>
    <dbReference type="NCBI Taxonomy" id="409849"/>
    <lineage>
        <taxon>Eukaryota</taxon>
        <taxon>Metazoa</taxon>
        <taxon>Chordata</taxon>
        <taxon>Craniata</taxon>
        <taxon>Vertebrata</taxon>
        <taxon>Euteleostomi</taxon>
        <taxon>Actinopterygii</taxon>
        <taxon>Neopterygii</taxon>
        <taxon>Teleostei</taxon>
        <taxon>Neoteleostei</taxon>
        <taxon>Acanthomorphata</taxon>
        <taxon>Gobiaria</taxon>
        <taxon>Gobiiformes</taxon>
        <taxon>Gobioidei</taxon>
        <taxon>Gobiidae</taxon>
        <taxon>Oxudercinae</taxon>
        <taxon>Periophthalmus</taxon>
    </lineage>
</organism>
<dbReference type="GO" id="GO:0005829">
    <property type="term" value="C:cytosol"/>
    <property type="evidence" value="ECO:0007669"/>
    <property type="project" value="TreeGrafter"/>
</dbReference>
<dbReference type="PANTHER" id="PTHR14614:SF5">
    <property type="entry name" value="EEF1A LYSINE METHYLTRANSFERASE 3"/>
    <property type="match status" value="1"/>
</dbReference>
<dbReference type="InterPro" id="IPR019410">
    <property type="entry name" value="Methyltransf_16"/>
</dbReference>
<dbReference type="AlphaFoldDB" id="A0A3B4B6V5"/>
<proteinExistence type="predicted"/>
<sequence>MNGEVDDPFPVEDCLFEETFSSDSVYNLSGHKLRIKQVFGANLGVAAPVWEAAIQLSNYLVERSVELKGRRVIELGAGTGLLGIFAARLGQLSSIMSCFYKLYIFLPGAVVTLTDLPIALPPLQANVSANTPPGGWSTAPTVLPLSWGKDHLTFPADWDLVLGADLIYLPETFPLLVETLAHLCHSGTVVFFCSKMRREHKTQEFYEQYLPTRFKVELVKSDERQNINIYEVTLQT</sequence>
<keyword evidence="1" id="KW-0808">Transferase</keyword>
<dbReference type="SUPFAM" id="SSF53335">
    <property type="entry name" value="S-adenosyl-L-methionine-dependent methyltransferases"/>
    <property type="match status" value="1"/>
</dbReference>
<keyword evidence="4" id="KW-1185">Reference proteome</keyword>
<dbReference type="Pfam" id="PF10294">
    <property type="entry name" value="Methyltransf_16"/>
    <property type="match status" value="1"/>
</dbReference>